<evidence type="ECO:0000256" key="8">
    <source>
        <dbReference type="PROSITE-ProRule" id="PRU00125"/>
    </source>
</evidence>
<dbReference type="FunFam" id="2.10.110.10:FF:000013">
    <property type="entry name" value="Four and a half LIM domains 1"/>
    <property type="match status" value="1"/>
</dbReference>
<dbReference type="Pfam" id="PF25076">
    <property type="entry name" value="LIM_FHL2-3_N"/>
    <property type="match status" value="1"/>
</dbReference>
<dbReference type="GO" id="GO:0003712">
    <property type="term" value="F:transcription coregulator activity"/>
    <property type="evidence" value="ECO:0007669"/>
    <property type="project" value="TreeGrafter"/>
</dbReference>
<comment type="caution">
    <text evidence="10">The sequence shown here is derived from an EMBL/GenBank/DDBJ whole genome shotgun (WGS) entry which is preliminary data.</text>
</comment>
<evidence type="ECO:0000256" key="6">
    <source>
        <dbReference type="ARBA" id="ARBA00023038"/>
    </source>
</evidence>
<accession>A0A8J5ZB55</accession>
<dbReference type="CDD" id="cd09431">
    <property type="entry name" value="LIM3_Fhl2"/>
    <property type="match status" value="1"/>
</dbReference>
<dbReference type="SUPFAM" id="SSF57716">
    <property type="entry name" value="Glucocorticoid receptor-like (DNA-binding domain)"/>
    <property type="match status" value="5"/>
</dbReference>
<dbReference type="CDD" id="cd09433">
    <property type="entry name" value="LIM4_FHL2"/>
    <property type="match status" value="1"/>
</dbReference>
<dbReference type="GO" id="GO:0000122">
    <property type="term" value="P:negative regulation of transcription by RNA polymerase II"/>
    <property type="evidence" value="ECO:0007669"/>
    <property type="project" value="TreeGrafter"/>
</dbReference>
<dbReference type="PANTHER" id="PTHR24205:SF3">
    <property type="entry name" value="FOUR AND A HALF LIM DOMAINS PROTEIN 2"/>
    <property type="match status" value="1"/>
</dbReference>
<dbReference type="GO" id="GO:0070885">
    <property type="term" value="P:negative regulation of calcineurin-NFAT signaling cascade"/>
    <property type="evidence" value="ECO:0007669"/>
    <property type="project" value="TreeGrafter"/>
</dbReference>
<keyword evidence="6 8" id="KW-0440">LIM domain</keyword>
<evidence type="ECO:0000256" key="1">
    <source>
        <dbReference type="ARBA" id="ARBA00004123"/>
    </source>
</evidence>
<name>A0A8J5ZB55_GALPY</name>
<keyword evidence="3" id="KW-0677">Repeat</keyword>
<dbReference type="InterPro" id="IPR056807">
    <property type="entry name" value="LIM_FHL1/2/3/5_N"/>
</dbReference>
<keyword evidence="7" id="KW-0539">Nucleus</keyword>
<keyword evidence="4" id="KW-0863">Zinc-finger</keyword>
<evidence type="ECO:0000256" key="7">
    <source>
        <dbReference type="ARBA" id="ARBA00023242"/>
    </source>
</evidence>
<proteinExistence type="predicted"/>
<dbReference type="AlphaFoldDB" id="A0A8J5ZB55"/>
<dbReference type="PANTHER" id="PTHR24205">
    <property type="entry name" value="FOUR AND A HALF LIM DOMAINS PROTEIN"/>
    <property type="match status" value="1"/>
</dbReference>
<gene>
    <name evidence="10" type="ORF">J0S82_008425</name>
</gene>
<keyword evidence="5 8" id="KW-0862">Zinc</keyword>
<keyword evidence="2 8" id="KW-0479">Metal-binding</keyword>
<comment type="subcellular location">
    <subcellularLocation>
        <location evidence="1">Nucleus</location>
    </subcellularLocation>
</comment>
<evidence type="ECO:0000313" key="11">
    <source>
        <dbReference type="Proteomes" id="UP000700334"/>
    </source>
</evidence>
<evidence type="ECO:0000256" key="5">
    <source>
        <dbReference type="ARBA" id="ARBA00022833"/>
    </source>
</evidence>
<dbReference type="FunFam" id="2.10.110.10:FF:000048">
    <property type="entry name" value="Four and a half LIM domains protein 2"/>
    <property type="match status" value="1"/>
</dbReference>
<dbReference type="Proteomes" id="UP000700334">
    <property type="component" value="Unassembled WGS sequence"/>
</dbReference>
<dbReference type="SMART" id="SM00132">
    <property type="entry name" value="LIM"/>
    <property type="match status" value="4"/>
</dbReference>
<evidence type="ECO:0000256" key="3">
    <source>
        <dbReference type="ARBA" id="ARBA00022737"/>
    </source>
</evidence>
<feature type="domain" description="LIM zinc-binding" evidence="9">
    <location>
        <begin position="290"/>
        <end position="349"/>
    </location>
</feature>
<sequence length="409" mass="46765">MARAQELQLLPNHRSLQTRAVQLAGSCRHSWDNSPGGWSILLLSPLVGLEGRRQDRVPTQPSLFLPMSVRLFLITYEQSVEKLDVKMTERFDCHHCEESLFGKKYILREESPYCVACFEALYASICEECSKPIGCDCKDLSYKDRHWHEACFHCSRCKSSLVDKPFAAKEDQLLCTDCYSHEYSSRCQECKKTIMPANRNCPLPSVRRCHESSEARGGLSFALVQFTLYLDEHDTAERHTGTRKMEYKGSSWHETCFMCHRCQQPIGTKSFIPKDNQNFCVPCYEKQYALQCVQCNKPITTGGVTYRDQPWHKECFVCTACKKPLSGQRFTSRDEFAYCLSCFCDLYAKKCAGCTNPISGLGGTKYISFEERQWHNDCFNCKKCSLSLVGRGFLTESDDILCPDCGKDI</sequence>
<evidence type="ECO:0000256" key="2">
    <source>
        <dbReference type="ARBA" id="ARBA00022723"/>
    </source>
</evidence>
<feature type="domain" description="LIM zinc-binding" evidence="9">
    <location>
        <begin position="124"/>
        <end position="185"/>
    </location>
</feature>
<dbReference type="PROSITE" id="PS00478">
    <property type="entry name" value="LIM_DOMAIN_1"/>
    <property type="match status" value="2"/>
</dbReference>
<evidence type="ECO:0000313" key="10">
    <source>
        <dbReference type="EMBL" id="KAG8504903.1"/>
    </source>
</evidence>
<dbReference type="InterPro" id="IPR001781">
    <property type="entry name" value="Znf_LIM"/>
</dbReference>
<dbReference type="FunFam" id="2.10.110.10:FF:000049">
    <property type="entry name" value="Four and a half LIM domains protein 2"/>
    <property type="match status" value="1"/>
</dbReference>
<reference evidence="10" key="1">
    <citation type="journal article" date="2021" name="Evol. Appl.">
        <title>The genome of the Pyrenean desman and the effects of bottlenecks and inbreeding on the genomic landscape of an endangered species.</title>
        <authorList>
            <person name="Escoda L."/>
            <person name="Castresana J."/>
        </authorList>
    </citation>
    <scope>NUCLEOTIDE SEQUENCE</scope>
    <source>
        <strain evidence="10">IBE-C5619</strain>
    </source>
</reference>
<feature type="domain" description="LIM zinc-binding" evidence="9">
    <location>
        <begin position="350"/>
        <end position="409"/>
    </location>
</feature>
<organism evidence="10 11">
    <name type="scientific">Galemys pyrenaicus</name>
    <name type="common">Iberian desman</name>
    <name type="synonym">Pyrenean desman</name>
    <dbReference type="NCBI Taxonomy" id="202257"/>
    <lineage>
        <taxon>Eukaryota</taxon>
        <taxon>Metazoa</taxon>
        <taxon>Chordata</taxon>
        <taxon>Craniata</taxon>
        <taxon>Vertebrata</taxon>
        <taxon>Euteleostomi</taxon>
        <taxon>Mammalia</taxon>
        <taxon>Eutheria</taxon>
        <taxon>Laurasiatheria</taxon>
        <taxon>Eulipotyphla</taxon>
        <taxon>Talpidae</taxon>
        <taxon>Galemys</taxon>
    </lineage>
</organism>
<dbReference type="PROSITE" id="PS50023">
    <property type="entry name" value="LIM_DOMAIN_2"/>
    <property type="match status" value="3"/>
</dbReference>
<dbReference type="OrthoDB" id="274660at2759"/>
<dbReference type="CDD" id="cd09422">
    <property type="entry name" value="LIM1_FHL2"/>
    <property type="match status" value="1"/>
</dbReference>
<dbReference type="Pfam" id="PF00412">
    <property type="entry name" value="LIM"/>
    <property type="match status" value="4"/>
</dbReference>
<dbReference type="Gene3D" id="2.10.110.10">
    <property type="entry name" value="Cysteine Rich Protein"/>
    <property type="match status" value="4"/>
</dbReference>
<dbReference type="GO" id="GO:0008270">
    <property type="term" value="F:zinc ion binding"/>
    <property type="evidence" value="ECO:0007669"/>
    <property type="project" value="UniProtKB-KW"/>
</dbReference>
<dbReference type="GO" id="GO:0005634">
    <property type="term" value="C:nucleus"/>
    <property type="evidence" value="ECO:0007669"/>
    <property type="project" value="UniProtKB-SubCell"/>
</dbReference>
<dbReference type="GO" id="GO:0030018">
    <property type="term" value="C:Z disc"/>
    <property type="evidence" value="ECO:0007669"/>
    <property type="project" value="TreeGrafter"/>
</dbReference>
<protein>
    <submittedName>
        <fullName evidence="10">Four and a half LIM domains protein 2</fullName>
    </submittedName>
</protein>
<dbReference type="EMBL" id="JAGFMF010012281">
    <property type="protein sequence ID" value="KAG8504903.1"/>
    <property type="molecule type" value="Genomic_DNA"/>
</dbReference>
<evidence type="ECO:0000259" key="9">
    <source>
        <dbReference type="PROSITE" id="PS50023"/>
    </source>
</evidence>
<keyword evidence="11" id="KW-1185">Reference proteome</keyword>
<dbReference type="FunFam" id="2.10.110.10:FF:000030">
    <property type="entry name" value="Four and a half LIM domains protein 2"/>
    <property type="match status" value="1"/>
</dbReference>
<evidence type="ECO:0000256" key="4">
    <source>
        <dbReference type="ARBA" id="ARBA00022771"/>
    </source>
</evidence>